<protein>
    <submittedName>
        <fullName evidence="3">Delta-lactam-biosynthetic de-N-acetylase</fullName>
    </submittedName>
</protein>
<dbReference type="Gene3D" id="3.20.20.370">
    <property type="entry name" value="Glycoside hydrolase/deacetylase"/>
    <property type="match status" value="1"/>
</dbReference>
<feature type="chain" id="PRO_5040840355" evidence="1">
    <location>
        <begin position="27"/>
        <end position="268"/>
    </location>
</feature>
<sequence length="268" mass="30666">MPRKIIVLLFLMLAFVCATSIEPALAYSNKTYNWSYKPEKDNKPVTTEPVFEKLLEDTNGVFIGDTTKKELYLTFDNGYENGYTEKVLDVLQEKQVPATFFVTGHYLETAPELVQRMVAEGHIVGNHSWHHPSLPSVGDGRLIDELQKVKEAFAELTGVKEMNYLRPPRGEFSERTLALSEKIGYTNVFWSMAYKDWEVDKQKGGQYAYDQIMKRIHPGAIMLIHSVSSDNAEALPSVIDEARELGYEFKSLDDLMLDKQLQQFPFPR</sequence>
<organism evidence="3 4">
    <name type="scientific">Halalkalibacter oceani</name>
    <dbReference type="NCBI Taxonomy" id="1653776"/>
    <lineage>
        <taxon>Bacteria</taxon>
        <taxon>Bacillati</taxon>
        <taxon>Bacillota</taxon>
        <taxon>Bacilli</taxon>
        <taxon>Bacillales</taxon>
        <taxon>Bacillaceae</taxon>
        <taxon>Halalkalibacter</taxon>
    </lineage>
</organism>
<dbReference type="PROSITE" id="PS51677">
    <property type="entry name" value="NODB"/>
    <property type="match status" value="1"/>
</dbReference>
<dbReference type="AlphaFoldDB" id="A0A9X2IPH3"/>
<dbReference type="RefSeq" id="WP_251223237.1">
    <property type="nucleotide sequence ID" value="NZ_JAMBOL010000007.1"/>
</dbReference>
<comment type="caution">
    <text evidence="3">The sequence shown here is derived from an EMBL/GenBank/DDBJ whole genome shotgun (WGS) entry which is preliminary data.</text>
</comment>
<dbReference type="NCBIfam" id="TIGR02884">
    <property type="entry name" value="spore_pdaA"/>
    <property type="match status" value="1"/>
</dbReference>
<dbReference type="InterPro" id="IPR050248">
    <property type="entry name" value="Polysacc_deacetylase_ArnD"/>
</dbReference>
<evidence type="ECO:0000259" key="2">
    <source>
        <dbReference type="PROSITE" id="PS51677"/>
    </source>
</evidence>
<evidence type="ECO:0000313" key="4">
    <source>
        <dbReference type="Proteomes" id="UP001139179"/>
    </source>
</evidence>
<dbReference type="SUPFAM" id="SSF88713">
    <property type="entry name" value="Glycoside hydrolase/deacetylase"/>
    <property type="match status" value="1"/>
</dbReference>
<evidence type="ECO:0000313" key="3">
    <source>
        <dbReference type="EMBL" id="MCM3714457.1"/>
    </source>
</evidence>
<dbReference type="Pfam" id="PF01522">
    <property type="entry name" value="Polysacc_deac_1"/>
    <property type="match status" value="1"/>
</dbReference>
<dbReference type="GO" id="GO:0016020">
    <property type="term" value="C:membrane"/>
    <property type="evidence" value="ECO:0007669"/>
    <property type="project" value="TreeGrafter"/>
</dbReference>
<name>A0A9X2IPH3_9BACI</name>
<gene>
    <name evidence="3" type="primary">pdaA</name>
    <name evidence="3" type="ORF">M3202_10195</name>
</gene>
<keyword evidence="1" id="KW-0732">Signal</keyword>
<feature type="signal peptide" evidence="1">
    <location>
        <begin position="1"/>
        <end position="26"/>
    </location>
</feature>
<dbReference type="GO" id="GO:0016810">
    <property type="term" value="F:hydrolase activity, acting on carbon-nitrogen (but not peptide) bonds"/>
    <property type="evidence" value="ECO:0007669"/>
    <property type="project" value="InterPro"/>
</dbReference>
<dbReference type="PANTHER" id="PTHR10587:SF78">
    <property type="entry name" value="PEPTIDOGLYCAN-N-ACETYLMURAMIC ACID DEACETYLASE PDAA"/>
    <property type="match status" value="1"/>
</dbReference>
<keyword evidence="4" id="KW-1185">Reference proteome</keyword>
<dbReference type="Proteomes" id="UP001139179">
    <property type="component" value="Unassembled WGS sequence"/>
</dbReference>
<dbReference type="CDD" id="cd10948">
    <property type="entry name" value="CE4_BsPdaA_like"/>
    <property type="match status" value="1"/>
</dbReference>
<dbReference type="EMBL" id="JAMBOL010000007">
    <property type="protein sequence ID" value="MCM3714457.1"/>
    <property type="molecule type" value="Genomic_DNA"/>
</dbReference>
<feature type="domain" description="NodB homology" evidence="2">
    <location>
        <begin position="69"/>
        <end position="250"/>
    </location>
</feature>
<reference evidence="3" key="1">
    <citation type="submission" date="2022-05" db="EMBL/GenBank/DDBJ databases">
        <title>Comparative Genomics of Spacecraft Associated Microbes.</title>
        <authorList>
            <person name="Tran M.T."/>
            <person name="Wright A."/>
            <person name="Seuylemezian A."/>
            <person name="Eisen J."/>
            <person name="Coil D."/>
        </authorList>
    </citation>
    <scope>NUCLEOTIDE SEQUENCE</scope>
    <source>
        <strain evidence="3">214.1.1</strain>
    </source>
</reference>
<dbReference type="InterPro" id="IPR014235">
    <property type="entry name" value="Spore_PdaA"/>
</dbReference>
<accession>A0A9X2IPH3</accession>
<evidence type="ECO:0000256" key="1">
    <source>
        <dbReference type="SAM" id="SignalP"/>
    </source>
</evidence>
<dbReference type="InterPro" id="IPR011330">
    <property type="entry name" value="Glyco_hydro/deAcase_b/a-brl"/>
</dbReference>
<dbReference type="GO" id="GO:0005975">
    <property type="term" value="P:carbohydrate metabolic process"/>
    <property type="evidence" value="ECO:0007669"/>
    <property type="project" value="InterPro"/>
</dbReference>
<dbReference type="PANTHER" id="PTHR10587">
    <property type="entry name" value="GLYCOSYL TRANSFERASE-RELATED"/>
    <property type="match status" value="1"/>
</dbReference>
<dbReference type="InterPro" id="IPR002509">
    <property type="entry name" value="NODB_dom"/>
</dbReference>
<proteinExistence type="predicted"/>